<evidence type="ECO:0000259" key="3">
    <source>
        <dbReference type="PROSITE" id="PS51034"/>
    </source>
</evidence>
<dbReference type="Ensembl" id="ENSPMGT00000014563.1">
    <property type="protein sequence ID" value="ENSPMGP00000013649.1"/>
    <property type="gene ID" value="ENSPMGG00000011216.1"/>
</dbReference>
<dbReference type="Pfam" id="PF00100">
    <property type="entry name" value="Zona_pellucida"/>
    <property type="match status" value="1"/>
</dbReference>
<reference evidence="4" key="2">
    <citation type="submission" date="2025-09" db="UniProtKB">
        <authorList>
            <consortium name="Ensembl"/>
        </authorList>
    </citation>
    <scope>IDENTIFICATION</scope>
</reference>
<evidence type="ECO:0000313" key="4">
    <source>
        <dbReference type="Ensembl" id="ENSPMGP00000013649.1"/>
    </source>
</evidence>
<dbReference type="InterPro" id="IPR055355">
    <property type="entry name" value="ZP-C"/>
</dbReference>
<keyword evidence="1" id="KW-0732">Signal</keyword>
<protein>
    <recommendedName>
        <fullName evidence="3">ZP domain-containing protein</fullName>
    </recommendedName>
</protein>
<dbReference type="Proteomes" id="UP000261520">
    <property type="component" value="Unplaced"/>
</dbReference>
<organism evidence="4 5">
    <name type="scientific">Periophthalmus magnuspinnatus</name>
    <dbReference type="NCBI Taxonomy" id="409849"/>
    <lineage>
        <taxon>Eukaryota</taxon>
        <taxon>Metazoa</taxon>
        <taxon>Chordata</taxon>
        <taxon>Craniata</taxon>
        <taxon>Vertebrata</taxon>
        <taxon>Euteleostomi</taxon>
        <taxon>Actinopterygii</taxon>
        <taxon>Neopterygii</taxon>
        <taxon>Teleostei</taxon>
        <taxon>Neoteleostei</taxon>
        <taxon>Acanthomorphata</taxon>
        <taxon>Gobiaria</taxon>
        <taxon>Gobiiformes</taxon>
        <taxon>Gobioidei</taxon>
        <taxon>Gobiidae</taxon>
        <taxon>Oxudercinae</taxon>
        <taxon>Periophthalmus</taxon>
    </lineage>
</organism>
<sequence>VQVHVLIITLKSQALIILVDKGDYNWHLTQDTPAVIHQAAFPCSVLLILLCPIYNANYNESLMILNGKNDSQCTGTADLSANPPVLKFRLSIHQNSLEACNNIDNEVGTGAFSQFSNIQHVNISGKVESSDPATGMITYRPLITYMYSCMYPLQYVLNNTEMAVSLSFRAGVNLAINDNNGSFISTLNMSLFTNSSYNTPLIIPATGVNLKEQIWVEVRATNLSNRFNVLLDQCFATVDVYDNATNGYNLFVGCPRDPQTKVIENGESQTARFVFEAFRFVEHKNLKVSRFYLHCITRLCNVSMCASIRKKITNTGHTITAGPLIYRQLLPSF</sequence>
<proteinExistence type="predicted"/>
<feature type="domain" description="ZP" evidence="3">
    <location>
        <begin position="42"/>
        <end position="316"/>
    </location>
</feature>
<keyword evidence="5" id="KW-1185">Reference proteome</keyword>
<keyword evidence="2" id="KW-1015">Disulfide bond</keyword>
<dbReference type="InterPro" id="IPR042235">
    <property type="entry name" value="ZP-C_dom"/>
</dbReference>
<evidence type="ECO:0000256" key="1">
    <source>
        <dbReference type="ARBA" id="ARBA00022729"/>
    </source>
</evidence>
<name>A0A3B4AAJ6_9GOBI</name>
<dbReference type="PROSITE" id="PS51034">
    <property type="entry name" value="ZP_2"/>
    <property type="match status" value="1"/>
</dbReference>
<dbReference type="InterPro" id="IPR001507">
    <property type="entry name" value="ZP_dom"/>
</dbReference>
<dbReference type="PANTHER" id="PTHR14002">
    <property type="entry name" value="ENDOGLIN/TGF-BETA RECEPTOR TYPE III"/>
    <property type="match status" value="1"/>
</dbReference>
<evidence type="ECO:0000313" key="5">
    <source>
        <dbReference type="Proteomes" id="UP000261520"/>
    </source>
</evidence>
<dbReference type="SMART" id="SM00241">
    <property type="entry name" value="ZP"/>
    <property type="match status" value="1"/>
</dbReference>
<accession>A0A3B4AAJ6</accession>
<reference evidence="4" key="1">
    <citation type="submission" date="2025-08" db="UniProtKB">
        <authorList>
            <consortium name="Ensembl"/>
        </authorList>
    </citation>
    <scope>IDENTIFICATION</scope>
</reference>
<dbReference type="PANTHER" id="PTHR14002:SF10">
    <property type="entry name" value="ZONA PELLUCIDA-LIKE DOMAIN-CONTAINING PROTEIN 1-RELATED"/>
    <property type="match status" value="1"/>
</dbReference>
<dbReference type="AlphaFoldDB" id="A0A3B4AAJ6"/>
<dbReference type="Gene3D" id="2.60.40.4100">
    <property type="entry name" value="Zona pellucida, ZP-C domain"/>
    <property type="match status" value="1"/>
</dbReference>
<evidence type="ECO:0000256" key="2">
    <source>
        <dbReference type="ARBA" id="ARBA00023157"/>
    </source>
</evidence>